<keyword evidence="3" id="KW-1185">Reference proteome</keyword>
<dbReference type="Proteomes" id="UP000596661">
    <property type="component" value="Chromosome 9"/>
</dbReference>
<dbReference type="PANTHER" id="PTHR47481">
    <property type="match status" value="1"/>
</dbReference>
<reference evidence="2" key="2">
    <citation type="submission" date="2021-03" db="UniProtKB">
        <authorList>
            <consortium name="EnsemblPlants"/>
        </authorList>
    </citation>
    <scope>IDENTIFICATION</scope>
</reference>
<name>A0A803QHZ4_CANSA</name>
<feature type="compositionally biased region" description="Basic and acidic residues" evidence="1">
    <location>
        <begin position="99"/>
        <end position="122"/>
    </location>
</feature>
<evidence type="ECO:0000256" key="1">
    <source>
        <dbReference type="SAM" id="MobiDB-lite"/>
    </source>
</evidence>
<evidence type="ECO:0008006" key="4">
    <source>
        <dbReference type="Google" id="ProtNLM"/>
    </source>
</evidence>
<feature type="compositionally biased region" description="Polar residues" evidence="1">
    <location>
        <begin position="127"/>
        <end position="139"/>
    </location>
</feature>
<dbReference type="PANTHER" id="PTHR47481:SF31">
    <property type="entry name" value="OS01G0873500 PROTEIN"/>
    <property type="match status" value="1"/>
</dbReference>
<feature type="region of interest" description="Disordered" evidence="1">
    <location>
        <begin position="470"/>
        <end position="495"/>
    </location>
</feature>
<dbReference type="Pfam" id="PF14223">
    <property type="entry name" value="Retrotran_gag_2"/>
    <property type="match status" value="1"/>
</dbReference>
<evidence type="ECO:0000313" key="3">
    <source>
        <dbReference type="Proteomes" id="UP000596661"/>
    </source>
</evidence>
<feature type="region of interest" description="Disordered" evidence="1">
    <location>
        <begin position="92"/>
        <end position="139"/>
    </location>
</feature>
<protein>
    <recommendedName>
        <fullName evidence="4">Retrotransposon Copia-like N-terminal domain-containing protein</fullName>
    </recommendedName>
</protein>
<evidence type="ECO:0000313" key="2">
    <source>
        <dbReference type="EnsemblPlants" id="cds.evm.model.09.979"/>
    </source>
</evidence>
<accession>A0A803QHZ4</accession>
<reference evidence="2" key="1">
    <citation type="submission" date="2018-11" db="EMBL/GenBank/DDBJ databases">
        <authorList>
            <person name="Grassa J C."/>
        </authorList>
    </citation>
    <scope>NUCLEOTIDE SEQUENCE [LARGE SCALE GENOMIC DNA]</scope>
</reference>
<dbReference type="EnsemblPlants" id="evm.model.09.979">
    <property type="protein sequence ID" value="cds.evm.model.09.979"/>
    <property type="gene ID" value="evm.TU.09.979"/>
</dbReference>
<organism evidence="2 3">
    <name type="scientific">Cannabis sativa</name>
    <name type="common">Hemp</name>
    <name type="synonym">Marijuana</name>
    <dbReference type="NCBI Taxonomy" id="3483"/>
    <lineage>
        <taxon>Eukaryota</taxon>
        <taxon>Viridiplantae</taxon>
        <taxon>Streptophyta</taxon>
        <taxon>Embryophyta</taxon>
        <taxon>Tracheophyta</taxon>
        <taxon>Spermatophyta</taxon>
        <taxon>Magnoliopsida</taxon>
        <taxon>eudicotyledons</taxon>
        <taxon>Gunneridae</taxon>
        <taxon>Pentapetalae</taxon>
        <taxon>rosids</taxon>
        <taxon>fabids</taxon>
        <taxon>Rosales</taxon>
        <taxon>Cannabaceae</taxon>
        <taxon>Cannabis</taxon>
    </lineage>
</organism>
<dbReference type="AlphaFoldDB" id="A0A803QHZ4"/>
<dbReference type="EMBL" id="UZAU01000742">
    <property type="status" value="NOT_ANNOTATED_CDS"/>
    <property type="molecule type" value="Genomic_DNA"/>
</dbReference>
<proteinExistence type="predicted"/>
<dbReference type="Gramene" id="evm.model.09.979">
    <property type="protein sequence ID" value="cds.evm.model.09.979"/>
    <property type="gene ID" value="evm.TU.09.979"/>
</dbReference>
<sequence length="558" mass="62394">VIYKAANYIGTFISSDPNNFNGIWRDYLRVRVVVPLVNPLKRGMKFRKRDENYYPTIYDTPPENIIKPYVLFMKAPPKRSNFLTASPWLRQANPSAHSQSEEHHREYPGINEQHDTRPHSEDINVGENHQGNIHGITTNYGRDGELTSVLNEPTMVVMENNALFNSDMDLSILESIKRRVSTLAKGGPSIVPNVTMTNINDEVTLVELDGLSKNVEKVFMASKDTDTSARSDTPKAPIPAEAQVPPYFPNNNLLPLNLRLDRSNYTYWRTLVLAAVRAYNLDGFLLGTNPPPPQLTAGNVPNSAYHQWLQLDQFLMHWMMNSITEPMLGYVINCRTSSEIWTVFDQLFAITSRARLLQIRGLLQSTKKGSSTVDDYILKMKGYTDHLAAAGQAINDEDLALYILGGLGSEYESIVVNLTSRSEPLTREELQFMLHDHEVRASAKNYRATTLQNVQANLANLSLNNGNRGGRGYRGAYRGGRDQSTNRGGRGNRPTCQLCGRPEESPGTWYLDTGAINHLTADAQQLTTSADYKGNAKVVVGNGASHFIFSSLIETVDR</sequence>